<keyword evidence="1" id="KW-1133">Transmembrane helix</keyword>
<sequence>MKSRAILPLSILGAFFLGFAVSIVLAPDPTGVLPLVGGVVLTGVLSPVFYVGLRRIVASNGAT</sequence>
<evidence type="ECO:0000313" key="3">
    <source>
        <dbReference type="Proteomes" id="UP000053331"/>
    </source>
</evidence>
<reference evidence="2 3" key="1">
    <citation type="journal article" date="2015" name="Genome Announc.">
        <title>Draft genome sequence of a Halorubrum H3 strain isolated from the burlinskoye salt lake (Altai Krai, Russia).</title>
        <authorList>
            <person name="Rozanov A.S."/>
            <person name="Bryanskaya A.V."/>
            <person name="Malup T.K."/>
            <person name="Kotenko A.V."/>
            <person name="Peltek S.E."/>
        </authorList>
    </citation>
    <scope>NUCLEOTIDE SEQUENCE [LARGE SCALE GENOMIC DNA]</scope>
    <source>
        <strain evidence="2 3">H3</strain>
    </source>
</reference>
<accession>A0A081ESP0</accession>
<keyword evidence="1" id="KW-0812">Transmembrane</keyword>
<keyword evidence="1" id="KW-0472">Membrane</keyword>
<dbReference type="AlphaFoldDB" id="A0A081ESP0"/>
<name>A0A081ESP0_9EURY</name>
<proteinExistence type="predicted"/>
<dbReference type="EMBL" id="JNFH02000018">
    <property type="protein sequence ID" value="KDS90428.1"/>
    <property type="molecule type" value="Genomic_DNA"/>
</dbReference>
<organism evidence="2 3">
    <name type="scientific">Halorubrum saccharovorum</name>
    <dbReference type="NCBI Taxonomy" id="2248"/>
    <lineage>
        <taxon>Archaea</taxon>
        <taxon>Methanobacteriati</taxon>
        <taxon>Methanobacteriota</taxon>
        <taxon>Stenosarchaea group</taxon>
        <taxon>Halobacteria</taxon>
        <taxon>Halobacteriales</taxon>
        <taxon>Haloferacaceae</taxon>
        <taxon>Halorubrum</taxon>
    </lineage>
</organism>
<protein>
    <submittedName>
        <fullName evidence="2">Uncharacterized protein</fullName>
    </submittedName>
</protein>
<comment type="caution">
    <text evidence="2">The sequence shown here is derived from an EMBL/GenBank/DDBJ whole genome shotgun (WGS) entry which is preliminary data.</text>
</comment>
<feature type="transmembrane region" description="Helical" evidence="1">
    <location>
        <begin position="32"/>
        <end position="53"/>
    </location>
</feature>
<gene>
    <name evidence="2" type="ORF">FK85_14715</name>
</gene>
<evidence type="ECO:0000313" key="2">
    <source>
        <dbReference type="EMBL" id="KDS90428.1"/>
    </source>
</evidence>
<keyword evidence="3" id="KW-1185">Reference proteome</keyword>
<dbReference type="Proteomes" id="UP000053331">
    <property type="component" value="Unassembled WGS sequence"/>
</dbReference>
<dbReference type="RefSeq" id="WP_050024331.1">
    <property type="nucleotide sequence ID" value="NZ_JNFH02000018.1"/>
</dbReference>
<evidence type="ECO:0000256" key="1">
    <source>
        <dbReference type="SAM" id="Phobius"/>
    </source>
</evidence>